<feature type="chain" id="PRO_5027028519" evidence="1">
    <location>
        <begin position="29"/>
        <end position="108"/>
    </location>
</feature>
<evidence type="ECO:0000313" key="3">
    <source>
        <dbReference type="RefSeq" id="XP_022968294.1"/>
    </source>
</evidence>
<dbReference type="InterPro" id="IPR036163">
    <property type="entry name" value="HMA_dom_sf"/>
</dbReference>
<dbReference type="Gene3D" id="3.30.70.100">
    <property type="match status" value="1"/>
</dbReference>
<keyword evidence="1" id="KW-0732">Signal</keyword>
<dbReference type="GeneID" id="111467567"/>
<accession>A0A6J1HZ87</accession>
<dbReference type="KEGG" id="cmax:111467567"/>
<sequence length="108" mass="12083">MLLALPPSNPYLCLSSLLFLCYLRRFSSSPAEINPLWSVILQVQEIVFTADIGCAECQKKLANILSKMNDTESVVVNLLDKKVILTRKLQIPSSRVSTVKRLLGSSFR</sequence>
<dbReference type="OrthoDB" id="1649273at2759"/>
<dbReference type="SUPFAM" id="SSF55008">
    <property type="entry name" value="HMA, heavy metal-associated domain"/>
    <property type="match status" value="1"/>
</dbReference>
<evidence type="ECO:0000313" key="2">
    <source>
        <dbReference type="Proteomes" id="UP000504608"/>
    </source>
</evidence>
<dbReference type="RefSeq" id="XP_022968294.1">
    <property type="nucleotide sequence ID" value="XM_023112526.1"/>
</dbReference>
<feature type="signal peptide" evidence="1">
    <location>
        <begin position="1"/>
        <end position="28"/>
    </location>
</feature>
<protein>
    <submittedName>
        <fullName evidence="3">Uncharacterized protein LOC111467567 isoform X1</fullName>
    </submittedName>
</protein>
<keyword evidence="2" id="KW-1185">Reference proteome</keyword>
<dbReference type="AlphaFoldDB" id="A0A6J1HZ87"/>
<organism evidence="2 3">
    <name type="scientific">Cucurbita maxima</name>
    <name type="common">Pumpkin</name>
    <name type="synonym">Winter squash</name>
    <dbReference type="NCBI Taxonomy" id="3661"/>
    <lineage>
        <taxon>Eukaryota</taxon>
        <taxon>Viridiplantae</taxon>
        <taxon>Streptophyta</taxon>
        <taxon>Embryophyta</taxon>
        <taxon>Tracheophyta</taxon>
        <taxon>Spermatophyta</taxon>
        <taxon>Magnoliopsida</taxon>
        <taxon>eudicotyledons</taxon>
        <taxon>Gunneridae</taxon>
        <taxon>Pentapetalae</taxon>
        <taxon>rosids</taxon>
        <taxon>fabids</taxon>
        <taxon>Cucurbitales</taxon>
        <taxon>Cucurbitaceae</taxon>
        <taxon>Cucurbiteae</taxon>
        <taxon>Cucurbita</taxon>
    </lineage>
</organism>
<proteinExistence type="predicted"/>
<dbReference type="GO" id="GO:0046872">
    <property type="term" value="F:metal ion binding"/>
    <property type="evidence" value="ECO:0007669"/>
    <property type="project" value="InterPro"/>
</dbReference>
<gene>
    <name evidence="3" type="primary">LOC111467567</name>
</gene>
<name>A0A6J1HZ87_CUCMA</name>
<dbReference type="Proteomes" id="UP000504608">
    <property type="component" value="Unplaced"/>
</dbReference>
<reference evidence="3" key="1">
    <citation type="submission" date="2025-08" db="UniProtKB">
        <authorList>
            <consortium name="RefSeq"/>
        </authorList>
    </citation>
    <scope>IDENTIFICATION</scope>
    <source>
        <tissue evidence="3">Young leaves</tissue>
    </source>
</reference>
<evidence type="ECO:0000256" key="1">
    <source>
        <dbReference type="SAM" id="SignalP"/>
    </source>
</evidence>